<name>A0ACB6R144_9PLEO</name>
<gene>
    <name evidence="1" type="ORF">BDR25DRAFT_313248</name>
</gene>
<dbReference type="Proteomes" id="UP000799755">
    <property type="component" value="Unassembled WGS sequence"/>
</dbReference>
<keyword evidence="2" id="KW-1185">Reference proteome</keyword>
<organism evidence="1 2">
    <name type="scientific">Lindgomyces ingoldianus</name>
    <dbReference type="NCBI Taxonomy" id="673940"/>
    <lineage>
        <taxon>Eukaryota</taxon>
        <taxon>Fungi</taxon>
        <taxon>Dikarya</taxon>
        <taxon>Ascomycota</taxon>
        <taxon>Pezizomycotina</taxon>
        <taxon>Dothideomycetes</taxon>
        <taxon>Pleosporomycetidae</taxon>
        <taxon>Pleosporales</taxon>
        <taxon>Lindgomycetaceae</taxon>
        <taxon>Lindgomyces</taxon>
    </lineage>
</organism>
<reference evidence="1" key="1">
    <citation type="journal article" date="2020" name="Stud. Mycol.">
        <title>101 Dothideomycetes genomes: a test case for predicting lifestyles and emergence of pathogens.</title>
        <authorList>
            <person name="Haridas S."/>
            <person name="Albert R."/>
            <person name="Binder M."/>
            <person name="Bloem J."/>
            <person name="Labutti K."/>
            <person name="Salamov A."/>
            <person name="Andreopoulos B."/>
            <person name="Baker S."/>
            <person name="Barry K."/>
            <person name="Bills G."/>
            <person name="Bluhm B."/>
            <person name="Cannon C."/>
            <person name="Castanera R."/>
            <person name="Culley D."/>
            <person name="Daum C."/>
            <person name="Ezra D."/>
            <person name="Gonzalez J."/>
            <person name="Henrissat B."/>
            <person name="Kuo A."/>
            <person name="Liang C."/>
            <person name="Lipzen A."/>
            <person name="Lutzoni F."/>
            <person name="Magnuson J."/>
            <person name="Mondo S."/>
            <person name="Nolan M."/>
            <person name="Ohm R."/>
            <person name="Pangilinan J."/>
            <person name="Park H.-J."/>
            <person name="Ramirez L."/>
            <person name="Alfaro M."/>
            <person name="Sun H."/>
            <person name="Tritt A."/>
            <person name="Yoshinaga Y."/>
            <person name="Zwiers L.-H."/>
            <person name="Turgeon B."/>
            <person name="Goodwin S."/>
            <person name="Spatafora J."/>
            <person name="Crous P."/>
            <person name="Grigoriev I."/>
        </authorList>
    </citation>
    <scope>NUCLEOTIDE SEQUENCE</scope>
    <source>
        <strain evidence="1">ATCC 200398</strain>
    </source>
</reference>
<proteinExistence type="predicted"/>
<evidence type="ECO:0000313" key="2">
    <source>
        <dbReference type="Proteomes" id="UP000799755"/>
    </source>
</evidence>
<comment type="caution">
    <text evidence="1">The sequence shown here is derived from an EMBL/GenBank/DDBJ whole genome shotgun (WGS) entry which is preliminary data.</text>
</comment>
<sequence length="750" mass="83307">MPPKCPPNSYRSQIDEPQSSALRRSAAPDQAEPISPHSYPYHTFDQPSTLATSASQRELEASRERRLEMYRQRKSSRQTSQPVNPISQQESVGIGEIAKDDETCISLRCYTPRPGEDGYGWSETGFWFREYHRQDCYCELCHPRRQKAALRSKRKASTHPLPNILSNSPLGYIKHMRKRRGGERTLTGSLPNLPSPPPWDSLYQPLARSQVSLPSNVQTPQEQTLHPGALDSDSEQIFSGLYLSFTRSSPIPSPGLQSDSEPPSIGDRRQPSQEHIEGLTHRGKARLRGGGDADTGSGSWRVNRPRDRQANSIGSQVANGIGDQGHEVNGSEKEEAPSARELLEMIDDRREQCHGNLKAERRQNPTLQYMAMEQMTRGTILEPHGNKDLPPNQGQQRRRGDEIIYHLSSNPPLIANRLLLEGNLGSDQYDFAPTNGHSPEASANLIPYSNPLKSRYFPGAPSCENASPPHASGAMPVDRAQRTQPCPGPYSRGSPYDVLSHNLQARYSLRLPKLGEPIGRSPFARDAYEALSYTPAFLTRRHLRGEERREVVFKVLQEKRDYFNSWIGGEQRELESRSRSSFNNSNAPVSASTSRESAVNGTRDATTLPPHSSDNTSESPTSGSKDQMGLFRRYFGPSRSEDVNLSHETKEDEEIAPNQPLGVLNRHVASRSSSPDRNASGWARHNAFSRMVPPGGRLREAERSTSAPSLGLSTRSLINVTVSPRRNSTRRAQCTATMNSYPQGDGPTGG</sequence>
<dbReference type="EMBL" id="MU003503">
    <property type="protein sequence ID" value="KAF2472042.1"/>
    <property type="molecule type" value="Genomic_DNA"/>
</dbReference>
<protein>
    <submittedName>
        <fullName evidence="1">Uncharacterized protein</fullName>
    </submittedName>
</protein>
<evidence type="ECO:0000313" key="1">
    <source>
        <dbReference type="EMBL" id="KAF2472042.1"/>
    </source>
</evidence>
<accession>A0ACB6R144</accession>